<dbReference type="Pfam" id="PF13683">
    <property type="entry name" value="rve_3"/>
    <property type="match status" value="1"/>
</dbReference>
<dbReference type="InterPro" id="IPR036397">
    <property type="entry name" value="RNaseH_sf"/>
</dbReference>
<dbReference type="Gene3D" id="1.10.10.10">
    <property type="entry name" value="Winged helix-like DNA-binding domain superfamily/Winged helix DNA-binding domain"/>
    <property type="match status" value="1"/>
</dbReference>
<dbReference type="EMBL" id="CP053564">
    <property type="protein sequence ID" value="QJY45798.1"/>
    <property type="molecule type" value="Genomic_DNA"/>
</dbReference>
<protein>
    <submittedName>
        <fullName evidence="2">IS481 family transposase</fullName>
    </submittedName>
</protein>
<dbReference type="InterPro" id="IPR009057">
    <property type="entry name" value="Homeodomain-like_sf"/>
</dbReference>
<dbReference type="NCBIfam" id="NF033577">
    <property type="entry name" value="transpos_IS481"/>
    <property type="match status" value="1"/>
</dbReference>
<dbReference type="Gene3D" id="3.30.420.10">
    <property type="entry name" value="Ribonuclease H-like superfamily/Ribonuclease H"/>
    <property type="match status" value="1"/>
</dbReference>
<name>A0A6M6JCW0_9PSEU</name>
<feature type="domain" description="Integrase catalytic" evidence="1">
    <location>
        <begin position="126"/>
        <end position="302"/>
    </location>
</feature>
<dbReference type="AlphaFoldDB" id="A0A6M6JCW0"/>
<gene>
    <name evidence="2" type="ORF">HOP40_08295</name>
</gene>
<dbReference type="GO" id="GO:0003676">
    <property type="term" value="F:nucleic acid binding"/>
    <property type="evidence" value="ECO:0007669"/>
    <property type="project" value="InterPro"/>
</dbReference>
<dbReference type="InterPro" id="IPR047656">
    <property type="entry name" value="IS481-like_transpos"/>
</dbReference>
<dbReference type="RefSeq" id="WP_172156293.1">
    <property type="nucleotide sequence ID" value="NZ_CP053564.1"/>
</dbReference>
<dbReference type="KEGG" id="pbro:HOP40_08295"/>
<evidence type="ECO:0000313" key="3">
    <source>
        <dbReference type="Proteomes" id="UP000505377"/>
    </source>
</evidence>
<dbReference type="GO" id="GO:0015074">
    <property type="term" value="P:DNA integration"/>
    <property type="evidence" value="ECO:0007669"/>
    <property type="project" value="InterPro"/>
</dbReference>
<dbReference type="PANTHER" id="PTHR47515:SF1">
    <property type="entry name" value="BLR2054 PROTEIN"/>
    <property type="match status" value="1"/>
</dbReference>
<evidence type="ECO:0000313" key="2">
    <source>
        <dbReference type="EMBL" id="QJY45798.1"/>
    </source>
</evidence>
<organism evidence="2 3">
    <name type="scientific">Pseudonocardia broussonetiae</name>
    <dbReference type="NCBI Taxonomy" id="2736640"/>
    <lineage>
        <taxon>Bacteria</taxon>
        <taxon>Bacillati</taxon>
        <taxon>Actinomycetota</taxon>
        <taxon>Actinomycetes</taxon>
        <taxon>Pseudonocardiales</taxon>
        <taxon>Pseudonocardiaceae</taxon>
        <taxon>Pseudonocardia</taxon>
    </lineage>
</organism>
<dbReference type="InterPro" id="IPR012337">
    <property type="entry name" value="RNaseH-like_sf"/>
</dbReference>
<dbReference type="PANTHER" id="PTHR47515">
    <property type="entry name" value="LOW CALCIUM RESPONSE LOCUS PROTEIN T"/>
    <property type="match status" value="1"/>
</dbReference>
<sequence length="382" mass="42396">MPLKVMDVVEQRLAVLLEPGWSGRTVREVCRRHGISPDTFYAWKQRYDTDGLAGLAPRSRRPGSSPAQLDAALEDRIVALRKAHGWGPVKIRDALRREGLVVPASSTVQQALARRGILTPRPRRARPTGPGHRFERSASNQLWQIDGAMHHLADRSPYWTVEVIDDHSRFCPAITVGPGLTGHLTWSTVCTAVALYGVPEWILTDNGRCFTGRLHGDEVSFERRVKAAGICLTHSRPYHPQTCGKVERLHHTQRVWLARHPVPATLAQAGELFRMFRRHYNTERPHQALHGATPAEVYRPGLGIELPAVDLEPADHTPPGCLRRKTRPCGAFTYAGTSLSVGEKWGGVTIGVLREHGRLHAFYGSSLLDTFLVGSALPTPTR</sequence>
<reference evidence="2 3" key="1">
    <citation type="submission" date="2020-05" db="EMBL/GenBank/DDBJ databases">
        <authorList>
            <person name="Mo P."/>
        </authorList>
    </citation>
    <scope>NUCLEOTIDE SEQUENCE [LARGE SCALE GENOMIC DNA]</scope>
    <source>
        <strain evidence="2 3">Gen01</strain>
    </source>
</reference>
<evidence type="ECO:0000259" key="1">
    <source>
        <dbReference type="PROSITE" id="PS50994"/>
    </source>
</evidence>
<dbReference type="SUPFAM" id="SSF46689">
    <property type="entry name" value="Homeodomain-like"/>
    <property type="match status" value="1"/>
</dbReference>
<keyword evidence="3" id="KW-1185">Reference proteome</keyword>
<dbReference type="InterPro" id="IPR001584">
    <property type="entry name" value="Integrase_cat-core"/>
</dbReference>
<dbReference type="PROSITE" id="PS50994">
    <property type="entry name" value="INTEGRASE"/>
    <property type="match status" value="1"/>
</dbReference>
<proteinExistence type="predicted"/>
<dbReference type="Pfam" id="PF13565">
    <property type="entry name" value="HTH_32"/>
    <property type="match status" value="1"/>
</dbReference>
<dbReference type="Proteomes" id="UP000505377">
    <property type="component" value="Chromosome"/>
</dbReference>
<dbReference type="InterPro" id="IPR036388">
    <property type="entry name" value="WH-like_DNA-bd_sf"/>
</dbReference>
<accession>A0A6M6JCW0</accession>
<dbReference type="SUPFAM" id="SSF53098">
    <property type="entry name" value="Ribonuclease H-like"/>
    <property type="match status" value="1"/>
</dbReference>